<keyword evidence="4" id="KW-0689">Ribosomal protein</keyword>
<dbReference type="OrthoDB" id="9803233at2"/>
<evidence type="ECO:0000256" key="1">
    <source>
        <dbReference type="ARBA" id="ARBA00022679"/>
    </source>
</evidence>
<dbReference type="AlphaFoldDB" id="A0A2T5VCZ6"/>
<proteinExistence type="predicted"/>
<dbReference type="PANTHER" id="PTHR43877:SF2">
    <property type="entry name" value="AMINOALKYLPHOSPHONATE N-ACETYLTRANSFERASE-RELATED"/>
    <property type="match status" value="1"/>
</dbReference>
<comment type="caution">
    <text evidence="4">The sequence shown here is derived from an EMBL/GenBank/DDBJ whole genome shotgun (WGS) entry which is preliminary data.</text>
</comment>
<dbReference type="EMBL" id="QAYG01000002">
    <property type="protein sequence ID" value="PTW61639.1"/>
    <property type="molecule type" value="Genomic_DNA"/>
</dbReference>
<protein>
    <submittedName>
        <fullName evidence="4">Ribosomal protein S18 acetylase RimI-like enzyme</fullName>
    </submittedName>
</protein>
<dbReference type="InterPro" id="IPR016181">
    <property type="entry name" value="Acyl_CoA_acyltransferase"/>
</dbReference>
<dbReference type="Gene3D" id="3.40.630.30">
    <property type="match status" value="1"/>
</dbReference>
<dbReference type="GO" id="GO:0005840">
    <property type="term" value="C:ribosome"/>
    <property type="evidence" value="ECO:0007669"/>
    <property type="project" value="UniProtKB-KW"/>
</dbReference>
<dbReference type="GO" id="GO:0016747">
    <property type="term" value="F:acyltransferase activity, transferring groups other than amino-acyl groups"/>
    <property type="evidence" value="ECO:0007669"/>
    <property type="project" value="InterPro"/>
</dbReference>
<name>A0A2T5VCZ6_9HYPH</name>
<reference evidence="4 5" key="1">
    <citation type="submission" date="2018-04" db="EMBL/GenBank/DDBJ databases">
        <title>Genomic Encyclopedia of Archaeal and Bacterial Type Strains, Phase II (KMG-II): from individual species to whole genera.</title>
        <authorList>
            <person name="Goeker M."/>
        </authorList>
    </citation>
    <scope>NUCLEOTIDE SEQUENCE [LARGE SCALE GENOMIC DNA]</scope>
    <source>
        <strain evidence="4 5">DSM 23382</strain>
    </source>
</reference>
<dbReference type="SUPFAM" id="SSF55729">
    <property type="entry name" value="Acyl-CoA N-acyltransferases (Nat)"/>
    <property type="match status" value="1"/>
</dbReference>
<dbReference type="Gene3D" id="3.90.70.10">
    <property type="entry name" value="Cysteine proteinases"/>
    <property type="match status" value="1"/>
</dbReference>
<dbReference type="PROSITE" id="PS51186">
    <property type="entry name" value="GNAT"/>
    <property type="match status" value="1"/>
</dbReference>
<dbReference type="InterPro" id="IPR000182">
    <property type="entry name" value="GNAT_dom"/>
</dbReference>
<dbReference type="PANTHER" id="PTHR43877">
    <property type="entry name" value="AMINOALKYLPHOSPHONATE N-ACETYLTRANSFERASE-RELATED-RELATED"/>
    <property type="match status" value="1"/>
</dbReference>
<evidence type="ECO:0000256" key="2">
    <source>
        <dbReference type="ARBA" id="ARBA00023315"/>
    </source>
</evidence>
<dbReference type="CDD" id="cd04301">
    <property type="entry name" value="NAT_SF"/>
    <property type="match status" value="1"/>
</dbReference>
<keyword evidence="4" id="KW-0687">Ribonucleoprotein</keyword>
<evidence type="ECO:0000313" key="5">
    <source>
        <dbReference type="Proteomes" id="UP000244081"/>
    </source>
</evidence>
<keyword evidence="1" id="KW-0808">Transferase</keyword>
<keyword evidence="5" id="KW-1185">Reference proteome</keyword>
<organism evidence="4 5">
    <name type="scientific">Breoghania corrubedonensis</name>
    <dbReference type="NCBI Taxonomy" id="665038"/>
    <lineage>
        <taxon>Bacteria</taxon>
        <taxon>Pseudomonadati</taxon>
        <taxon>Pseudomonadota</taxon>
        <taxon>Alphaproteobacteria</taxon>
        <taxon>Hyphomicrobiales</taxon>
        <taxon>Stappiaceae</taxon>
        <taxon>Breoghania</taxon>
    </lineage>
</organism>
<dbReference type="Pfam" id="PF11814">
    <property type="entry name" value="DUF3335"/>
    <property type="match status" value="1"/>
</dbReference>
<sequence>MLNSPSPATIRPACSNDLEALVALEERCFEGDRISRRSFRHMLKVDSAEILVAEAEGALAGSAVLLNRSGTGLTRLYSLAVDPAMRGRGIARRLLSACEEATLANGRIVLRLEVRRDNEAACRLYVAQGYRRCGSVPDYYEDGETALRFEKLLHDAAITRSSVPYYNQSTEFTCGPACLAMALKHFNAETELGEALELRLWRETTTIYLASGLGGCGPYGLAVAAARRGIDVEVRLNTDDFLFLNSVRDPEKQRVMTIVQQDYRNQAEVMGIPVSAEPLSPRELAAAIASGAVAIVLISGYQMFGRREPHWVIVHAADPGHLVIHDPWLEYEGFESATDSSSLPIPDAAFDRMARWGRAGVRAQILLRKAA</sequence>
<dbReference type="InterPro" id="IPR021770">
    <property type="entry name" value="DUF3335"/>
</dbReference>
<dbReference type="Pfam" id="PF13673">
    <property type="entry name" value="Acetyltransf_10"/>
    <property type="match status" value="1"/>
</dbReference>
<dbReference type="InterPro" id="IPR050832">
    <property type="entry name" value="Bact_Acetyltransf"/>
</dbReference>
<evidence type="ECO:0000313" key="4">
    <source>
        <dbReference type="EMBL" id="PTW61639.1"/>
    </source>
</evidence>
<evidence type="ECO:0000259" key="3">
    <source>
        <dbReference type="PROSITE" id="PS51186"/>
    </source>
</evidence>
<dbReference type="RefSeq" id="WP_107989480.1">
    <property type="nucleotide sequence ID" value="NZ_QAYG01000002.1"/>
</dbReference>
<accession>A0A2T5VCZ6</accession>
<keyword evidence="2" id="KW-0012">Acyltransferase</keyword>
<dbReference type="Proteomes" id="UP000244081">
    <property type="component" value="Unassembled WGS sequence"/>
</dbReference>
<feature type="domain" description="N-acetyltransferase" evidence="3">
    <location>
        <begin position="8"/>
        <end position="154"/>
    </location>
</feature>
<gene>
    <name evidence="4" type="ORF">C8N35_102354</name>
</gene>